<dbReference type="Gene3D" id="2.30.40.10">
    <property type="entry name" value="Urease, subunit C, domain 1"/>
    <property type="match status" value="1"/>
</dbReference>
<comment type="similarity">
    <text evidence="1">Belongs to the metallo-dependent hydrolases superfamily. NagA family.</text>
</comment>
<sequence length="371" mass="41541">MELKITNARIITPYKEIESGSVIIKDGIISEILEERTDGEDFERMLLLPGFVDIHTHGIGGYDYTSWDNEEDFIKNAIGMKKKLIQHGVTTFLPTTVTMPRESLLEACKAISQTDILGLHLEGPYISEKHAGAQDVRYIRNPDKNEVLECVRESNSKVITITYSPEKDLDFIPFLLSLGIYPSIGHTDADYETAVRAFLLGANRVTHLFNAMRVFHHRDPGVILASINFSPFIEIIPDFIHVNKEVIRFLTKIVDIKRIVAVTDSIIATDLQDGTYTLGKMRLRVENGIARTENGKLAGSTLTMDKAFKNLSSIIGIREASLICSYNPARAIGLSDRGIIEKGKRADLILMDEKLNVKKVFINGEEIFSSN</sequence>
<dbReference type="InterPro" id="IPR006680">
    <property type="entry name" value="Amidohydro-rel"/>
</dbReference>
<gene>
    <name evidence="7" type="primary">nagA</name>
    <name evidence="7" type="ORF">D1869_13785</name>
    <name evidence="6" type="ORF">HNQ62_002306</name>
</gene>
<dbReference type="InterPro" id="IPR003764">
    <property type="entry name" value="GlcNAc_6-P_deAcase"/>
</dbReference>
<dbReference type="EMBL" id="CP045484">
    <property type="protein sequence ID" value="QGR18142.1"/>
    <property type="molecule type" value="Genomic_DNA"/>
</dbReference>
<dbReference type="GO" id="GO:0006046">
    <property type="term" value="P:N-acetylglucosamine catabolic process"/>
    <property type="evidence" value="ECO:0007669"/>
    <property type="project" value="TreeGrafter"/>
</dbReference>
<dbReference type="RefSeq" id="WP_156015630.1">
    <property type="nucleotide sequence ID" value="NZ_CP045484.1"/>
</dbReference>
<dbReference type="PANTHER" id="PTHR11113">
    <property type="entry name" value="N-ACETYLGLUCOSAMINE-6-PHOSPHATE DEACETYLASE"/>
    <property type="match status" value="1"/>
</dbReference>
<evidence type="ECO:0000313" key="7">
    <source>
        <dbReference type="EMBL" id="QGR18142.1"/>
    </source>
</evidence>
<reference evidence="6 9" key="2">
    <citation type="submission" date="2020-08" db="EMBL/GenBank/DDBJ databases">
        <title>Genomic Encyclopedia of Type Strains, Phase IV (KMG-IV): sequencing the most valuable type-strain genomes for metagenomic binning, comparative biology and taxonomic classification.</title>
        <authorList>
            <person name="Goeker M."/>
        </authorList>
    </citation>
    <scope>NUCLEOTIDE SEQUENCE [LARGE SCALE GENOMIC DNA]</scope>
    <source>
        <strain evidence="6 9">DSM 12421</strain>
    </source>
</reference>
<dbReference type="InterPro" id="IPR032466">
    <property type="entry name" value="Metal_Hydrolase"/>
</dbReference>
<accession>A0A650CJZ1</accession>
<dbReference type="SUPFAM" id="SSF51338">
    <property type="entry name" value="Composite domain of metallo-dependent hydrolases"/>
    <property type="match status" value="1"/>
</dbReference>
<evidence type="ECO:0000259" key="5">
    <source>
        <dbReference type="Pfam" id="PF01979"/>
    </source>
</evidence>
<evidence type="ECO:0000256" key="1">
    <source>
        <dbReference type="ARBA" id="ARBA00010716"/>
    </source>
</evidence>
<dbReference type="EC" id="3.5.1.25" evidence="7"/>
<keyword evidence="4" id="KW-0119">Carbohydrate metabolism</keyword>
<dbReference type="KEGG" id="soh:D1869_13785"/>
<evidence type="ECO:0000256" key="4">
    <source>
        <dbReference type="ARBA" id="ARBA00023277"/>
    </source>
</evidence>
<dbReference type="GeneID" id="42802336"/>
<proteinExistence type="inferred from homology"/>
<dbReference type="PIRSF" id="PIRSF038994">
    <property type="entry name" value="NagA"/>
    <property type="match status" value="1"/>
</dbReference>
<dbReference type="GO" id="GO:0008448">
    <property type="term" value="F:N-acetylglucosamine-6-phosphate deacetylase activity"/>
    <property type="evidence" value="ECO:0007669"/>
    <property type="project" value="UniProtKB-EC"/>
</dbReference>
<dbReference type="NCBIfam" id="TIGR00221">
    <property type="entry name" value="nagA"/>
    <property type="match status" value="1"/>
</dbReference>
<dbReference type="InterPro" id="IPR011059">
    <property type="entry name" value="Metal-dep_hydrolase_composite"/>
</dbReference>
<dbReference type="Pfam" id="PF01979">
    <property type="entry name" value="Amidohydro_1"/>
    <property type="match status" value="1"/>
</dbReference>
<dbReference type="OrthoDB" id="24954at2157"/>
<evidence type="ECO:0000256" key="3">
    <source>
        <dbReference type="ARBA" id="ARBA00022801"/>
    </source>
</evidence>
<keyword evidence="2" id="KW-0479">Metal-binding</keyword>
<keyword evidence="3 7" id="KW-0378">Hydrolase</keyword>
<dbReference type="Gene3D" id="3.20.20.140">
    <property type="entry name" value="Metal-dependent hydrolases"/>
    <property type="match status" value="1"/>
</dbReference>
<dbReference type="AlphaFoldDB" id="A0A650CJZ1"/>
<keyword evidence="8" id="KW-1185">Reference proteome</keyword>
<dbReference type="Proteomes" id="UP000427373">
    <property type="component" value="Chromosome"/>
</dbReference>
<evidence type="ECO:0000313" key="9">
    <source>
        <dbReference type="Proteomes" id="UP000582213"/>
    </source>
</evidence>
<feature type="domain" description="Amidohydrolase-related" evidence="5">
    <location>
        <begin position="47"/>
        <end position="366"/>
    </location>
</feature>
<organism evidence="7 8">
    <name type="scientific">Sulfurisphaera ohwakuensis</name>
    <dbReference type="NCBI Taxonomy" id="69656"/>
    <lineage>
        <taxon>Archaea</taxon>
        <taxon>Thermoproteota</taxon>
        <taxon>Thermoprotei</taxon>
        <taxon>Sulfolobales</taxon>
        <taxon>Sulfolobaceae</taxon>
        <taxon>Sulfurisphaera</taxon>
    </lineage>
</organism>
<evidence type="ECO:0000313" key="8">
    <source>
        <dbReference type="Proteomes" id="UP000427373"/>
    </source>
</evidence>
<dbReference type="PANTHER" id="PTHR11113:SF14">
    <property type="entry name" value="N-ACETYLGLUCOSAMINE-6-PHOSPHATE DEACETYLASE"/>
    <property type="match status" value="1"/>
</dbReference>
<dbReference type="SUPFAM" id="SSF51556">
    <property type="entry name" value="Metallo-dependent hydrolases"/>
    <property type="match status" value="1"/>
</dbReference>
<name>A0A650CJZ1_SULOH</name>
<evidence type="ECO:0000313" key="6">
    <source>
        <dbReference type="EMBL" id="MBB5254532.1"/>
    </source>
</evidence>
<dbReference type="EMBL" id="JACHFY010000017">
    <property type="protein sequence ID" value="MBB5254532.1"/>
    <property type="molecule type" value="Genomic_DNA"/>
</dbReference>
<dbReference type="GO" id="GO:0046872">
    <property type="term" value="F:metal ion binding"/>
    <property type="evidence" value="ECO:0007669"/>
    <property type="project" value="UniProtKB-KW"/>
</dbReference>
<evidence type="ECO:0000256" key="2">
    <source>
        <dbReference type="ARBA" id="ARBA00022723"/>
    </source>
</evidence>
<dbReference type="Proteomes" id="UP000582213">
    <property type="component" value="Unassembled WGS sequence"/>
</dbReference>
<dbReference type="CDD" id="cd00854">
    <property type="entry name" value="NagA"/>
    <property type="match status" value="1"/>
</dbReference>
<protein>
    <submittedName>
        <fullName evidence="7">N-acetylglucosamine-6-phosphate deacetylase</fullName>
        <ecNumber evidence="7">3.5.1.25</ecNumber>
    </submittedName>
</protein>
<reference evidence="7 8" key="1">
    <citation type="submission" date="2019-10" db="EMBL/GenBank/DDBJ databases">
        <title>Genome Sequences from Six Type Strain Members of the Archaeal Family Sulfolobaceae: Acidianus ambivalens, Acidianus infernus, Metallosphaera prunae, Stygiolobus azoricus, Sulfolobus metallicus, and Sulfurisphaera ohwakuensis.</title>
        <authorList>
            <person name="Counts J.A."/>
            <person name="Kelly R.M."/>
        </authorList>
    </citation>
    <scope>NUCLEOTIDE SEQUENCE [LARGE SCALE GENOMIC DNA]</scope>
    <source>
        <strain evidence="7 8">TA-1</strain>
    </source>
</reference>